<reference evidence="1 2" key="1">
    <citation type="journal article" date="2014" name="Nature">
        <title>The genome of Eucalyptus grandis.</title>
        <authorList>
            <person name="Myburg A.A."/>
            <person name="Grattapaglia D."/>
            <person name="Tuskan G.A."/>
            <person name="Hellsten U."/>
            <person name="Hayes R.D."/>
            <person name="Grimwood J."/>
            <person name="Jenkins J."/>
            <person name="Lindquist E."/>
            <person name="Tice H."/>
            <person name="Bauer D."/>
            <person name="Goodstein D.M."/>
            <person name="Dubchak I."/>
            <person name="Poliakov A."/>
            <person name="Mizrachi E."/>
            <person name="Kullan A.R."/>
            <person name="Hussey S.G."/>
            <person name="Pinard D."/>
            <person name="van der Merwe K."/>
            <person name="Singh P."/>
            <person name="van Jaarsveld I."/>
            <person name="Silva-Junior O.B."/>
            <person name="Togawa R.C."/>
            <person name="Pappas M.R."/>
            <person name="Faria D.A."/>
            <person name="Sansaloni C.P."/>
            <person name="Petroli C.D."/>
            <person name="Yang X."/>
            <person name="Ranjan P."/>
            <person name="Tschaplinski T.J."/>
            <person name="Ye C.Y."/>
            <person name="Li T."/>
            <person name="Sterck L."/>
            <person name="Vanneste K."/>
            <person name="Murat F."/>
            <person name="Soler M."/>
            <person name="Clemente H.S."/>
            <person name="Saidi N."/>
            <person name="Cassan-Wang H."/>
            <person name="Dunand C."/>
            <person name="Hefer C.A."/>
            <person name="Bornberg-Bauer E."/>
            <person name="Kersting A.R."/>
            <person name="Vining K."/>
            <person name="Amarasinghe V."/>
            <person name="Ranik M."/>
            <person name="Naithani S."/>
            <person name="Elser J."/>
            <person name="Boyd A.E."/>
            <person name="Liston A."/>
            <person name="Spatafora J.W."/>
            <person name="Dharmwardhana P."/>
            <person name="Raja R."/>
            <person name="Sullivan C."/>
            <person name="Romanel E."/>
            <person name="Alves-Ferreira M."/>
            <person name="Kulheim C."/>
            <person name="Foley W."/>
            <person name="Carocha V."/>
            <person name="Paiva J."/>
            <person name="Kudrna D."/>
            <person name="Brommonschenkel S.H."/>
            <person name="Pasquali G."/>
            <person name="Byrne M."/>
            <person name="Rigault P."/>
            <person name="Tibbits J."/>
            <person name="Spokevicius A."/>
            <person name="Jones R.C."/>
            <person name="Steane D.A."/>
            <person name="Vaillancourt R.E."/>
            <person name="Potts B.M."/>
            <person name="Joubert F."/>
            <person name="Barry K."/>
            <person name="Pappas G.J."/>
            <person name="Strauss S.H."/>
            <person name="Jaiswal P."/>
            <person name="Grima-Pettenati J."/>
            <person name="Salse J."/>
            <person name="Van de Peer Y."/>
            <person name="Rokhsar D.S."/>
            <person name="Schmutz J."/>
        </authorList>
    </citation>
    <scope>NUCLEOTIDE SEQUENCE [LARGE SCALE GENOMIC DNA]</scope>
    <source>
        <strain evidence="2">cv. BRASUZ1</strain>
        <tissue evidence="1">Leaf extractions</tissue>
    </source>
</reference>
<gene>
    <name evidence="1" type="ORF">EUGRSUZ_K03221</name>
</gene>
<protein>
    <submittedName>
        <fullName evidence="1">Uncharacterized protein</fullName>
    </submittedName>
</protein>
<dbReference type="Proteomes" id="UP000030711">
    <property type="component" value="Chromosome 11"/>
</dbReference>
<comment type="caution">
    <text evidence="1">The sequence shown here is derived from an EMBL/GenBank/DDBJ whole genome shotgun (WGS) entry which is preliminary data.</text>
</comment>
<evidence type="ECO:0000313" key="2">
    <source>
        <dbReference type="Proteomes" id="UP000030711"/>
    </source>
</evidence>
<accession>A0ACC3J0G7</accession>
<proteinExistence type="predicted"/>
<keyword evidence="2" id="KW-1185">Reference proteome</keyword>
<dbReference type="EMBL" id="CM064445">
    <property type="protein sequence ID" value="KAK3407115.1"/>
    <property type="molecule type" value="Genomic_DNA"/>
</dbReference>
<name>A0ACC3J0G7_EUCGR</name>
<organism evidence="1 2">
    <name type="scientific">Eucalyptus grandis</name>
    <name type="common">Flooded gum</name>
    <dbReference type="NCBI Taxonomy" id="71139"/>
    <lineage>
        <taxon>Eukaryota</taxon>
        <taxon>Viridiplantae</taxon>
        <taxon>Streptophyta</taxon>
        <taxon>Embryophyta</taxon>
        <taxon>Tracheophyta</taxon>
        <taxon>Spermatophyta</taxon>
        <taxon>Magnoliopsida</taxon>
        <taxon>eudicotyledons</taxon>
        <taxon>Gunneridae</taxon>
        <taxon>Pentapetalae</taxon>
        <taxon>rosids</taxon>
        <taxon>malvids</taxon>
        <taxon>Myrtales</taxon>
        <taxon>Myrtaceae</taxon>
        <taxon>Myrtoideae</taxon>
        <taxon>Eucalypteae</taxon>
        <taxon>Eucalyptus</taxon>
    </lineage>
</organism>
<sequence length="290" mass="33520">MYFSFTLDLEDIDALCCKEACTKNCSCKAAIFQYHSNRTSDNYYLLTQVLLLMNVRKSFLVEVETIDSIHHVNLVRLIRFCTEKFHRLLIYDYISNGSLDRWIFHKSNECWEPPARTMHTLILYWQQMKKIILDIVKGLNYLHEDCGQKIFHLNIESPNIHLDGNFNAKVADFGLFKLIDKDQSHAITTMRETLSYVALEWWSKAITEKIGVYSFGIVKEEHLLDIMDKSSDDVQLNGPTAVNMMSIVAWCLQGDYTKRSSTSMVIKVLKGIIEVPGDLDYDFTTQASTN</sequence>
<evidence type="ECO:0000313" key="1">
    <source>
        <dbReference type="EMBL" id="KAK3407115.1"/>
    </source>
</evidence>